<dbReference type="RefSeq" id="WP_147072052.1">
    <property type="nucleotide sequence ID" value="NZ_AP021884.1"/>
</dbReference>
<gene>
    <name evidence="2" type="ORF">TPL01_13400</name>
</gene>
<dbReference type="NCBIfam" id="NF006753">
    <property type="entry name" value="PRK09273.1"/>
    <property type="match status" value="1"/>
</dbReference>
<dbReference type="GO" id="GO:0005975">
    <property type="term" value="P:carbohydrate metabolic process"/>
    <property type="evidence" value="ECO:0007669"/>
    <property type="project" value="InterPro"/>
</dbReference>
<evidence type="ECO:0008006" key="4">
    <source>
        <dbReference type="Google" id="ProtNLM"/>
    </source>
</evidence>
<keyword evidence="3" id="KW-1185">Reference proteome</keyword>
<dbReference type="EMBL" id="BKAD01000012">
    <property type="protein sequence ID" value="GEP30202.1"/>
    <property type="molecule type" value="Genomic_DNA"/>
</dbReference>
<sequence>MRVAIVNEISTIDKNPAIVAALSSSGHEIINAGMAPDRRPHDLTYIHTGLLSALLLDTGAAEFVVGGCGTGIGYLNSIMQYPGVVCGLVTNPLDSWLFARINGGNAAALQLNQGYGWAGEVNLSFLLEPLFGIDSREWGVGYPAHRRESQNASRACLRELSRISHMPMAEIVRRIPDDTMAPILTFPGIADLLDARQNARCETSRALHQKLVDYEYARSRPLIDSDGKDSRIRECMEQKVTKRALIS</sequence>
<dbReference type="Proteomes" id="UP000321337">
    <property type="component" value="Unassembled WGS sequence"/>
</dbReference>
<comment type="caution">
    <text evidence="2">The sequence shown here is derived from an EMBL/GenBank/DDBJ whole genome shotgun (WGS) entry which is preliminary data.</text>
</comment>
<reference evidence="2 3" key="1">
    <citation type="submission" date="2019-07" db="EMBL/GenBank/DDBJ databases">
        <title>Whole genome shotgun sequence of Thiobacillus plumbophilus NBRC 107929.</title>
        <authorList>
            <person name="Hosoyama A."/>
            <person name="Uohara A."/>
            <person name="Ohji S."/>
            <person name="Ichikawa N."/>
        </authorList>
    </citation>
    <scope>NUCLEOTIDE SEQUENCE [LARGE SCALE GENOMIC DNA]</scope>
    <source>
        <strain evidence="2 3">NBRC 107929</strain>
    </source>
</reference>
<dbReference type="InterPro" id="IPR003500">
    <property type="entry name" value="RpiB_LacA_LacB"/>
</dbReference>
<evidence type="ECO:0000256" key="1">
    <source>
        <dbReference type="ARBA" id="ARBA00008754"/>
    </source>
</evidence>
<dbReference type="AlphaFoldDB" id="A0A512L6X5"/>
<evidence type="ECO:0000313" key="2">
    <source>
        <dbReference type="EMBL" id="GEP30202.1"/>
    </source>
</evidence>
<dbReference type="Gene3D" id="3.40.1400.10">
    <property type="entry name" value="Sugar-phosphate isomerase, RpiB/LacA/LacB"/>
    <property type="match status" value="1"/>
</dbReference>
<dbReference type="InterPro" id="IPR036569">
    <property type="entry name" value="RpiB_LacA_LacB_sf"/>
</dbReference>
<dbReference type="Pfam" id="PF02502">
    <property type="entry name" value="LacAB_rpiB"/>
    <property type="match status" value="1"/>
</dbReference>
<dbReference type="SUPFAM" id="SSF89623">
    <property type="entry name" value="Ribose/Galactose isomerase RpiB/AlsB"/>
    <property type="match status" value="1"/>
</dbReference>
<protein>
    <recommendedName>
        <fullName evidence="4">Ribose-5-phosphate isomerase</fullName>
    </recommendedName>
</protein>
<comment type="similarity">
    <text evidence="1">Belongs to the LacAB/RpiB family.</text>
</comment>
<dbReference type="OrthoDB" id="1778624at2"/>
<dbReference type="GO" id="GO:0016861">
    <property type="term" value="F:intramolecular oxidoreductase activity, interconverting aldoses and ketoses"/>
    <property type="evidence" value="ECO:0007669"/>
    <property type="project" value="UniProtKB-ARBA"/>
</dbReference>
<organism evidence="2 3">
    <name type="scientific">Sulfuriferula plumbiphila</name>
    <dbReference type="NCBI Taxonomy" id="171865"/>
    <lineage>
        <taxon>Bacteria</taxon>
        <taxon>Pseudomonadati</taxon>
        <taxon>Pseudomonadota</taxon>
        <taxon>Betaproteobacteria</taxon>
        <taxon>Nitrosomonadales</taxon>
        <taxon>Sulfuricellaceae</taxon>
        <taxon>Sulfuriferula</taxon>
    </lineage>
</organism>
<evidence type="ECO:0000313" key="3">
    <source>
        <dbReference type="Proteomes" id="UP000321337"/>
    </source>
</evidence>
<accession>A0A512L6X5</accession>
<proteinExistence type="inferred from homology"/>
<name>A0A512L6X5_9PROT</name>